<dbReference type="HAMAP" id="MF_01331_B">
    <property type="entry name" value="Ribosomal_uL22_B"/>
    <property type="match status" value="1"/>
</dbReference>
<keyword evidence="4 7" id="KW-0689">Ribosomal protein</keyword>
<dbReference type="Gene3D" id="3.90.470.10">
    <property type="entry name" value="Ribosomal protein L22/L17"/>
    <property type="match status" value="1"/>
</dbReference>
<evidence type="ECO:0000256" key="3">
    <source>
        <dbReference type="ARBA" id="ARBA00022884"/>
    </source>
</evidence>
<dbReference type="Proteomes" id="UP000189733">
    <property type="component" value="Unassembled WGS sequence"/>
</dbReference>
<gene>
    <name evidence="7" type="primary">rplV</name>
    <name evidence="11" type="ORF">SAMN02745702_02168</name>
</gene>
<dbReference type="SUPFAM" id="SSF54843">
    <property type="entry name" value="Ribosomal protein L22"/>
    <property type="match status" value="1"/>
</dbReference>
<dbReference type="RefSeq" id="WP_078685452.1">
    <property type="nucleotide sequence ID" value="NZ_FUYA01000007.1"/>
</dbReference>
<name>A0A1T4WFH5_9BACT</name>
<evidence type="ECO:0000256" key="1">
    <source>
        <dbReference type="ARBA" id="ARBA00009451"/>
    </source>
</evidence>
<comment type="function">
    <text evidence="7">The globular domain of the protein is located near the polypeptide exit tunnel on the outside of the subunit, while an extended beta-hairpin is found that lines the wall of the exit tunnel in the center of the 70S ribosome.</text>
</comment>
<dbReference type="PANTHER" id="PTHR13501">
    <property type="entry name" value="CHLOROPLAST 50S RIBOSOMAL PROTEIN L22-RELATED"/>
    <property type="match status" value="1"/>
</dbReference>
<dbReference type="AlphaFoldDB" id="A0A1T4WFH5"/>
<dbReference type="NCBIfam" id="TIGR01044">
    <property type="entry name" value="rplV_bact"/>
    <property type="match status" value="1"/>
</dbReference>
<comment type="similarity">
    <text evidence="1 7 8">Belongs to the universal ribosomal protein uL22 family.</text>
</comment>
<dbReference type="EMBL" id="FUYA01000007">
    <property type="protein sequence ID" value="SKA76053.1"/>
    <property type="molecule type" value="Genomic_DNA"/>
</dbReference>
<evidence type="ECO:0000313" key="12">
    <source>
        <dbReference type="Proteomes" id="UP000189733"/>
    </source>
</evidence>
<comment type="subunit">
    <text evidence="7 9">Part of the 50S ribosomal subunit.</text>
</comment>
<evidence type="ECO:0000313" key="11">
    <source>
        <dbReference type="EMBL" id="SKA76053.1"/>
    </source>
</evidence>
<evidence type="ECO:0000256" key="10">
    <source>
        <dbReference type="RuleBase" id="RU004008"/>
    </source>
</evidence>
<reference evidence="11 12" key="1">
    <citation type="submission" date="2017-02" db="EMBL/GenBank/DDBJ databases">
        <authorList>
            <person name="Peterson S.W."/>
        </authorList>
    </citation>
    <scope>NUCLEOTIDE SEQUENCE [LARGE SCALE GENOMIC DNA]</scope>
    <source>
        <strain evidence="11 12">DSM 18034</strain>
    </source>
</reference>
<dbReference type="GO" id="GO:0019843">
    <property type="term" value="F:rRNA binding"/>
    <property type="evidence" value="ECO:0007669"/>
    <property type="project" value="UniProtKB-UniRule"/>
</dbReference>
<evidence type="ECO:0000256" key="2">
    <source>
        <dbReference type="ARBA" id="ARBA00022730"/>
    </source>
</evidence>
<dbReference type="InterPro" id="IPR005727">
    <property type="entry name" value="Ribosomal_uL22_bac/chlpt-type"/>
</dbReference>
<dbReference type="OrthoDB" id="9805969at2"/>
<evidence type="ECO:0000256" key="4">
    <source>
        <dbReference type="ARBA" id="ARBA00022980"/>
    </source>
</evidence>
<evidence type="ECO:0000256" key="7">
    <source>
        <dbReference type="HAMAP-Rule" id="MF_01331"/>
    </source>
</evidence>
<keyword evidence="12" id="KW-1185">Reference proteome</keyword>
<dbReference type="Pfam" id="PF00237">
    <property type="entry name" value="Ribosomal_L22"/>
    <property type="match status" value="1"/>
</dbReference>
<dbReference type="InterPro" id="IPR036394">
    <property type="entry name" value="Ribosomal_uL22_sf"/>
</dbReference>
<dbReference type="GO" id="GO:0003735">
    <property type="term" value="F:structural constituent of ribosome"/>
    <property type="evidence" value="ECO:0007669"/>
    <property type="project" value="InterPro"/>
</dbReference>
<keyword evidence="3 7" id="KW-0694">RNA-binding</keyword>
<dbReference type="InterPro" id="IPR018260">
    <property type="entry name" value="Ribosomal_uL22_CS"/>
</dbReference>
<dbReference type="CDD" id="cd00336">
    <property type="entry name" value="Ribosomal_L22"/>
    <property type="match status" value="1"/>
</dbReference>
<protein>
    <recommendedName>
        <fullName evidence="6 7">Large ribosomal subunit protein uL22</fullName>
    </recommendedName>
</protein>
<evidence type="ECO:0000256" key="9">
    <source>
        <dbReference type="RuleBase" id="RU004006"/>
    </source>
</evidence>
<dbReference type="PROSITE" id="PS00464">
    <property type="entry name" value="RIBOSOMAL_L22"/>
    <property type="match status" value="1"/>
</dbReference>
<dbReference type="STRING" id="1121442.SAMN02745702_02168"/>
<accession>A0A1T4WFH5</accession>
<proteinExistence type="inferred from homology"/>
<evidence type="ECO:0000256" key="5">
    <source>
        <dbReference type="ARBA" id="ARBA00023274"/>
    </source>
</evidence>
<sequence length="109" mass="12041">METRAVAKYMRTSAQKVRLVARNVEDLPVEEAINILTFTPKKAAKLLNKVLHSAVANAEQAGVEVDNLFVKQVIVNEGPTLKRIIPRAMGRANRILKRTSHITVVVAEA</sequence>
<keyword evidence="5 7" id="KW-0687">Ribonucleoprotein</keyword>
<evidence type="ECO:0000256" key="8">
    <source>
        <dbReference type="RuleBase" id="RU004005"/>
    </source>
</evidence>
<dbReference type="InterPro" id="IPR047867">
    <property type="entry name" value="Ribosomal_uL22_bac/org-type"/>
</dbReference>
<comment type="function">
    <text evidence="7 10">This protein binds specifically to 23S rRNA; its binding is stimulated by other ribosomal proteins, e.g., L4, L17, and L20. It is important during the early stages of 50S assembly. It makes multiple contacts with different domains of the 23S rRNA in the assembled 50S subunit and ribosome.</text>
</comment>
<keyword evidence="2 7" id="KW-0699">rRNA-binding</keyword>
<organism evidence="11 12">
    <name type="scientific">Desulfobaculum bizertense DSM 18034</name>
    <dbReference type="NCBI Taxonomy" id="1121442"/>
    <lineage>
        <taxon>Bacteria</taxon>
        <taxon>Pseudomonadati</taxon>
        <taxon>Thermodesulfobacteriota</taxon>
        <taxon>Desulfovibrionia</taxon>
        <taxon>Desulfovibrionales</taxon>
        <taxon>Desulfovibrionaceae</taxon>
        <taxon>Desulfobaculum</taxon>
    </lineage>
</organism>
<dbReference type="PANTHER" id="PTHR13501:SF8">
    <property type="entry name" value="LARGE RIBOSOMAL SUBUNIT PROTEIN UL22M"/>
    <property type="match status" value="1"/>
</dbReference>
<dbReference type="InterPro" id="IPR001063">
    <property type="entry name" value="Ribosomal_uL22"/>
</dbReference>
<dbReference type="GO" id="GO:0022625">
    <property type="term" value="C:cytosolic large ribosomal subunit"/>
    <property type="evidence" value="ECO:0007669"/>
    <property type="project" value="TreeGrafter"/>
</dbReference>
<evidence type="ECO:0000256" key="6">
    <source>
        <dbReference type="ARBA" id="ARBA00035207"/>
    </source>
</evidence>
<dbReference type="GO" id="GO:0006412">
    <property type="term" value="P:translation"/>
    <property type="evidence" value="ECO:0007669"/>
    <property type="project" value="UniProtKB-UniRule"/>
</dbReference>